<dbReference type="Pfam" id="PF01565">
    <property type="entry name" value="FAD_binding_4"/>
    <property type="match status" value="1"/>
</dbReference>
<dbReference type="PROSITE" id="PS51387">
    <property type="entry name" value="FAD_PCMH"/>
    <property type="match status" value="1"/>
</dbReference>
<feature type="domain" description="FAD-binding PCMH-type" evidence="4">
    <location>
        <begin position="112"/>
        <end position="316"/>
    </location>
</feature>
<sequence length="549" mass="58947">MLLKILSLLQSASLCYAGLQASCKCTPGDPCWPSLSTWDALNTTVSGNLIRNLPVAISCYPGTYQDNNECAYVSSQWSNSAFQQLSPVGYFGPTEESCPPIAISPQPRTCTLGPAPVYTINSTEPEEVAAGIKFAQENHVRLVIRNTGHDMLGKSEGYGALQIWIKYIRKGISFQEKYIPSNGCTGSDWAGSAIVIAGGYVWQDVYKVAFERNLTVVGGGDPVREILPSKKQNSDFLFTKTVGCIGGYTQGGGHSPASHDYGLAADQVLEAQVVLANGDIVTANSCQFSDLYFAIRGGGGGTYGVVTSMTVKVYPNKPVVAQSLAITPLAKDTDSLLDAITDIYQQYPNIMNSGFSGYGSWSINSPMPNQTASYMHVVAAMNKSLVQSQKDFDELFQTLQKYNGSSLRILVVWYEFPTYGAYFQAMSGVSQPVGVASPNSAMTSRMFGKAALTTSRTALRNMIGTTAGNSGEPTFNTVELVGGGKVLTDASDKYSSVNPAWRSTYIVSIVARSWSNHSSAKTVKDDITNIKGVAMRALDPLLGSYMNEA</sequence>
<protein>
    <recommendedName>
        <fullName evidence="4">FAD-binding PCMH-type domain-containing protein</fullName>
    </recommendedName>
</protein>
<evidence type="ECO:0000256" key="2">
    <source>
        <dbReference type="ARBA" id="ARBA00023002"/>
    </source>
</evidence>
<feature type="signal peptide" evidence="3">
    <location>
        <begin position="1"/>
        <end position="17"/>
    </location>
</feature>
<dbReference type="AlphaFoldDB" id="A0A1V6QQK0"/>
<keyword evidence="3" id="KW-0732">Signal</keyword>
<evidence type="ECO:0000259" key="4">
    <source>
        <dbReference type="PROSITE" id="PS51387"/>
    </source>
</evidence>
<dbReference type="InterPro" id="IPR006094">
    <property type="entry name" value="Oxid_FAD_bind_N"/>
</dbReference>
<dbReference type="GO" id="GO:0071949">
    <property type="term" value="F:FAD binding"/>
    <property type="evidence" value="ECO:0007669"/>
    <property type="project" value="InterPro"/>
</dbReference>
<evidence type="ECO:0000256" key="1">
    <source>
        <dbReference type="ARBA" id="ARBA00005466"/>
    </source>
</evidence>
<proteinExistence type="inferred from homology"/>
<dbReference type="PANTHER" id="PTHR13878:SF91">
    <property type="entry name" value="FAD BINDING DOMAIN PROTEIN (AFU_ORTHOLOGUE AFUA_6G12070)-RELATED"/>
    <property type="match status" value="1"/>
</dbReference>
<dbReference type="InterPro" id="IPR036318">
    <property type="entry name" value="FAD-bd_PCMH-like_sf"/>
</dbReference>
<evidence type="ECO:0000313" key="5">
    <source>
        <dbReference type="EMBL" id="OQD91504.1"/>
    </source>
</evidence>
<comment type="similarity">
    <text evidence="1">Belongs to the oxygen-dependent FAD-linked oxidoreductase family.</text>
</comment>
<organism evidence="5 6">
    <name type="scientific">Penicillium solitum</name>
    <dbReference type="NCBI Taxonomy" id="60172"/>
    <lineage>
        <taxon>Eukaryota</taxon>
        <taxon>Fungi</taxon>
        <taxon>Dikarya</taxon>
        <taxon>Ascomycota</taxon>
        <taxon>Pezizomycotina</taxon>
        <taxon>Eurotiomycetes</taxon>
        <taxon>Eurotiomycetidae</taxon>
        <taxon>Eurotiales</taxon>
        <taxon>Aspergillaceae</taxon>
        <taxon>Penicillium</taxon>
    </lineage>
</organism>
<evidence type="ECO:0000313" key="6">
    <source>
        <dbReference type="Proteomes" id="UP000191612"/>
    </source>
</evidence>
<dbReference type="InterPro" id="IPR050432">
    <property type="entry name" value="FAD-linked_Oxidoreductases_BP"/>
</dbReference>
<accession>A0A1V6QQK0</accession>
<dbReference type="PANTHER" id="PTHR13878">
    <property type="entry name" value="GULONOLACTONE OXIDASE"/>
    <property type="match status" value="1"/>
</dbReference>
<evidence type="ECO:0000256" key="3">
    <source>
        <dbReference type="SAM" id="SignalP"/>
    </source>
</evidence>
<keyword evidence="2" id="KW-0560">Oxidoreductase</keyword>
<comment type="caution">
    <text evidence="5">The sequence shown here is derived from an EMBL/GenBank/DDBJ whole genome shotgun (WGS) entry which is preliminary data.</text>
</comment>
<dbReference type="EMBL" id="MDYO01000052">
    <property type="protein sequence ID" value="OQD91504.1"/>
    <property type="molecule type" value="Genomic_DNA"/>
</dbReference>
<dbReference type="InterPro" id="IPR016166">
    <property type="entry name" value="FAD-bd_PCMH"/>
</dbReference>
<reference evidence="6" key="1">
    <citation type="journal article" date="2017" name="Nat. Microbiol.">
        <title>Global analysis of biosynthetic gene clusters reveals vast potential of secondary metabolite production in Penicillium species.</title>
        <authorList>
            <person name="Nielsen J.C."/>
            <person name="Grijseels S."/>
            <person name="Prigent S."/>
            <person name="Ji B."/>
            <person name="Dainat J."/>
            <person name="Nielsen K.F."/>
            <person name="Frisvad J.C."/>
            <person name="Workman M."/>
            <person name="Nielsen J."/>
        </authorList>
    </citation>
    <scope>NUCLEOTIDE SEQUENCE [LARGE SCALE GENOMIC DNA]</scope>
    <source>
        <strain evidence="6">IBT 29525</strain>
    </source>
</reference>
<feature type="chain" id="PRO_5012076642" description="FAD-binding PCMH-type domain-containing protein" evidence="3">
    <location>
        <begin position="18"/>
        <end position="549"/>
    </location>
</feature>
<dbReference type="Gene3D" id="3.30.465.10">
    <property type="match status" value="1"/>
</dbReference>
<dbReference type="SUPFAM" id="SSF56176">
    <property type="entry name" value="FAD-binding/transporter-associated domain-like"/>
    <property type="match status" value="1"/>
</dbReference>
<dbReference type="GO" id="GO:0016491">
    <property type="term" value="F:oxidoreductase activity"/>
    <property type="evidence" value="ECO:0007669"/>
    <property type="project" value="UniProtKB-KW"/>
</dbReference>
<dbReference type="InterPro" id="IPR016169">
    <property type="entry name" value="FAD-bd_PCMH_sub2"/>
</dbReference>
<keyword evidence="6" id="KW-1185">Reference proteome</keyword>
<name>A0A1V6QQK0_9EURO</name>
<gene>
    <name evidence="5" type="ORF">PENSOL_c052G08303</name>
</gene>
<dbReference type="Proteomes" id="UP000191612">
    <property type="component" value="Unassembled WGS sequence"/>
</dbReference>
<dbReference type="STRING" id="60172.A0A1V6QQK0"/>